<dbReference type="PROSITE" id="PS50943">
    <property type="entry name" value="HTH_CROC1"/>
    <property type="match status" value="1"/>
</dbReference>
<reference evidence="2 4" key="2">
    <citation type="submission" date="2015-12" db="EMBL/GenBank/DDBJ databases">
        <authorList>
            <person name="Lauer A."/>
            <person name="Humrighouse B."/>
            <person name="Loparev V."/>
            <person name="Shewmaker P.L."/>
            <person name="Whitney A.M."/>
            <person name="McLaughlin R.W."/>
        </authorList>
    </citation>
    <scope>NUCLEOTIDE SEQUENCE [LARGE SCALE GENOMIC DNA]</scope>
    <source>
        <strain evidence="2 4">LMG 23085</strain>
    </source>
</reference>
<sequence length="125" mass="14611">MSLTYRIKELADKKKVTFAEIERNTGISNGQIRRWDTSSPKIENIQKVADYFEVSTDYLLGRSEIPGISATTQEENLSSQIMFRMNTDGLSKNEVDELKDEVDRFLRFRKSEIERERELKQDDKA</sequence>
<evidence type="ECO:0000313" key="5">
    <source>
        <dbReference type="Proteomes" id="UP000183039"/>
    </source>
</evidence>
<proteinExistence type="predicted"/>
<protein>
    <submittedName>
        <fullName evidence="2">Cro/Cl family transcriptional regulator</fullName>
    </submittedName>
</protein>
<dbReference type="Gene3D" id="1.10.260.40">
    <property type="entry name" value="lambda repressor-like DNA-binding domains"/>
    <property type="match status" value="1"/>
</dbReference>
<gene>
    <name evidence="2" type="ORF">ATZ33_02040</name>
    <name evidence="3" type="ORF">RV15_GL001208</name>
</gene>
<dbReference type="EMBL" id="CP013614">
    <property type="protein sequence ID" value="ALS00199.1"/>
    <property type="molecule type" value="Genomic_DNA"/>
</dbReference>
<dbReference type="Proteomes" id="UP000065511">
    <property type="component" value="Chromosome"/>
</dbReference>
<dbReference type="InterPro" id="IPR010982">
    <property type="entry name" value="Lambda_DNA-bd_dom_sf"/>
</dbReference>
<dbReference type="SMART" id="SM00530">
    <property type="entry name" value="HTH_XRE"/>
    <property type="match status" value="1"/>
</dbReference>
<dbReference type="RefSeq" id="WP_071876271.1">
    <property type="nucleotide sequence ID" value="NZ_JXLC01000002.1"/>
</dbReference>
<dbReference type="Pfam" id="PF08667">
    <property type="entry name" value="BetR"/>
    <property type="match status" value="1"/>
</dbReference>
<dbReference type="AlphaFoldDB" id="A0A0S3K7G9"/>
<name>A0A0S3K7G9_9ENTE</name>
<accession>A0A0S3K7G9</accession>
<dbReference type="InterPro" id="IPR013975">
    <property type="entry name" value="Tscrpt_reg_BetR_N"/>
</dbReference>
<evidence type="ECO:0000259" key="1">
    <source>
        <dbReference type="PROSITE" id="PS50943"/>
    </source>
</evidence>
<organism evidence="3 5">
    <name type="scientific">Enterococcus silesiacus</name>
    <dbReference type="NCBI Taxonomy" id="332949"/>
    <lineage>
        <taxon>Bacteria</taxon>
        <taxon>Bacillati</taxon>
        <taxon>Bacillota</taxon>
        <taxon>Bacilli</taxon>
        <taxon>Lactobacillales</taxon>
        <taxon>Enterococcaceae</taxon>
        <taxon>Enterococcus</taxon>
    </lineage>
</organism>
<reference evidence="3 5" key="1">
    <citation type="submission" date="2014-12" db="EMBL/GenBank/DDBJ databases">
        <title>Draft genome sequences of 29 type strains of Enterococci.</title>
        <authorList>
            <person name="Zhong Z."/>
            <person name="Sun Z."/>
            <person name="Liu W."/>
            <person name="Zhang W."/>
            <person name="Zhang H."/>
        </authorList>
    </citation>
    <scope>NUCLEOTIDE SEQUENCE [LARGE SCALE GENOMIC DNA]</scope>
    <source>
        <strain evidence="3 5">DSM 22801</strain>
    </source>
</reference>
<keyword evidence="4" id="KW-1185">Reference proteome</keyword>
<feature type="domain" description="HTH cro/C1-type" evidence="1">
    <location>
        <begin position="7"/>
        <end position="59"/>
    </location>
</feature>
<dbReference type="Proteomes" id="UP000183039">
    <property type="component" value="Unassembled WGS sequence"/>
</dbReference>
<dbReference type="GO" id="GO:0003677">
    <property type="term" value="F:DNA binding"/>
    <property type="evidence" value="ECO:0007669"/>
    <property type="project" value="InterPro"/>
</dbReference>
<dbReference type="InterPro" id="IPR001387">
    <property type="entry name" value="Cro/C1-type_HTH"/>
</dbReference>
<dbReference type="EMBL" id="JXLC01000002">
    <property type="protein sequence ID" value="OJG93176.1"/>
    <property type="molecule type" value="Genomic_DNA"/>
</dbReference>
<evidence type="ECO:0000313" key="3">
    <source>
        <dbReference type="EMBL" id="OJG93176.1"/>
    </source>
</evidence>
<evidence type="ECO:0000313" key="4">
    <source>
        <dbReference type="Proteomes" id="UP000065511"/>
    </source>
</evidence>
<dbReference type="CDD" id="cd00093">
    <property type="entry name" value="HTH_XRE"/>
    <property type="match status" value="1"/>
</dbReference>
<dbReference type="KEGG" id="ess:ATZ33_02040"/>
<dbReference type="SUPFAM" id="SSF47413">
    <property type="entry name" value="lambda repressor-like DNA-binding domains"/>
    <property type="match status" value="1"/>
</dbReference>
<dbReference type="OrthoDB" id="9805856at2"/>
<evidence type="ECO:0000313" key="2">
    <source>
        <dbReference type="EMBL" id="ALS00199.1"/>
    </source>
</evidence>